<dbReference type="EMBL" id="CP131059">
    <property type="protein sequence ID" value="WNY23821.1"/>
    <property type="molecule type" value="Genomic_DNA"/>
</dbReference>
<dbReference type="Pfam" id="PF13306">
    <property type="entry name" value="LRR_5"/>
    <property type="match status" value="2"/>
</dbReference>
<accession>A0AA96V9D3</accession>
<evidence type="ECO:0000256" key="2">
    <source>
        <dbReference type="ARBA" id="ARBA00022729"/>
    </source>
</evidence>
<feature type="region of interest" description="Disordered" evidence="3">
    <location>
        <begin position="1799"/>
        <end position="1838"/>
    </location>
</feature>
<evidence type="ECO:0000256" key="4">
    <source>
        <dbReference type="SAM" id="Phobius"/>
    </source>
</evidence>
<feature type="transmembrane region" description="Helical" evidence="4">
    <location>
        <begin position="1845"/>
        <end position="1862"/>
    </location>
</feature>
<evidence type="ECO:0000256" key="3">
    <source>
        <dbReference type="SAM" id="MobiDB-lite"/>
    </source>
</evidence>
<gene>
    <name evidence="6" type="ORF">MmiHf6_11420</name>
</gene>
<evidence type="ECO:0000313" key="6">
    <source>
        <dbReference type="EMBL" id="WNY23821.1"/>
    </source>
</evidence>
<keyword evidence="2" id="KW-0732">Signal</keyword>
<dbReference type="InterPro" id="IPR014755">
    <property type="entry name" value="Cu-Rt/internalin_Ig-like"/>
</dbReference>
<dbReference type="Proteomes" id="UP001302978">
    <property type="component" value="Chromosome"/>
</dbReference>
<dbReference type="Gene3D" id="2.60.40.4270">
    <property type="entry name" value="Listeria-Bacteroides repeat domain"/>
    <property type="match status" value="1"/>
</dbReference>
<dbReference type="PROSITE" id="PS50853">
    <property type="entry name" value="FN3"/>
    <property type="match status" value="1"/>
</dbReference>
<organism evidence="6 7">
    <name type="scientific">Methanimicrococcus hongohii</name>
    <dbReference type="NCBI Taxonomy" id="3028295"/>
    <lineage>
        <taxon>Archaea</taxon>
        <taxon>Methanobacteriati</taxon>
        <taxon>Methanobacteriota</taxon>
        <taxon>Stenosarchaea group</taxon>
        <taxon>Methanomicrobia</taxon>
        <taxon>Methanosarcinales</taxon>
        <taxon>Methanosarcinaceae</taxon>
        <taxon>Methanimicrococcus</taxon>
    </lineage>
</organism>
<feature type="compositionally biased region" description="Gly residues" evidence="3">
    <location>
        <begin position="1799"/>
        <end position="1809"/>
    </location>
</feature>
<keyword evidence="7" id="KW-1185">Reference proteome</keyword>
<dbReference type="InterPro" id="IPR042229">
    <property type="entry name" value="Listeria/Bacterioides_rpt_sf"/>
</dbReference>
<dbReference type="Gene3D" id="3.80.10.10">
    <property type="entry name" value="Ribonuclease Inhibitor"/>
    <property type="match status" value="1"/>
</dbReference>
<keyword evidence="4" id="KW-0472">Membrane</keyword>
<dbReference type="RefSeq" id="WP_316556984.1">
    <property type="nucleotide sequence ID" value="NZ_CP131059.1"/>
</dbReference>
<protein>
    <recommendedName>
        <fullName evidence="5">Fibronectin type-III domain-containing protein</fullName>
    </recommendedName>
</protein>
<dbReference type="Gene3D" id="2.60.40.1220">
    <property type="match status" value="5"/>
</dbReference>
<feature type="transmembrane region" description="Helical" evidence="4">
    <location>
        <begin position="63"/>
        <end position="83"/>
    </location>
</feature>
<dbReference type="InterPro" id="IPR003961">
    <property type="entry name" value="FN3_dom"/>
</dbReference>
<feature type="compositionally biased region" description="Gly residues" evidence="3">
    <location>
        <begin position="1822"/>
        <end position="1836"/>
    </location>
</feature>
<keyword evidence="4" id="KW-1133">Transmembrane helix</keyword>
<dbReference type="InterPro" id="IPR026906">
    <property type="entry name" value="LRR_5"/>
</dbReference>
<reference evidence="6 7" key="1">
    <citation type="submission" date="2023-07" db="EMBL/GenBank/DDBJ databases">
        <title>Closed genoem sequence of Methanomicrococcus sp. Hf6.</title>
        <authorList>
            <person name="Poehlein A."/>
            <person name="Protasov E."/>
            <person name="Platt K."/>
            <person name="Reeh H."/>
            <person name="Daniel R."/>
            <person name="Brune A."/>
        </authorList>
    </citation>
    <scope>NUCLEOTIDE SEQUENCE [LARGE SCALE GENOMIC DNA]</scope>
    <source>
        <strain evidence="6 7">Hf6</strain>
    </source>
</reference>
<comment type="subcellular location">
    <subcellularLocation>
        <location evidence="1">Cell envelope</location>
    </subcellularLocation>
</comment>
<dbReference type="InterPro" id="IPR032675">
    <property type="entry name" value="LRR_dom_sf"/>
</dbReference>
<sequence length="1884" mass="202736">MLSAILKKGIGRKKSVLFFSMIVSFLISVFTPKIVSTLPGNSSYGGGAAGYGGTLMKTTAKKLIFICLLVFMLLVFVPSTAVADTVTLPVEAYNYTNNSNGTVTIKCINATWYANEFGSNITPADLNLVIPDEIDGKKVVAIGIRAFTKNYGSENGWPTGRRSYDVVSVDFSQTTALEEIGDSAFASQTNLTSISLPNTVTKVGNSSFYGLKEITLSNNLTYIGTSAFSSSGFVDSTFVRVNGGDPNAIFELPNTIETIGERAFYNFFPNSTGELSFKIPASVTTIGRQAFYNANLLNGTIITVEGSGSYSGFNATAFNITGSTTSATNALAIIFPSMEDCNNFSSKSGIGNFKNSCTYVVDVNFFDQSSNPLLSEEKVNNKSIKLVKNSYGVWGTDDTYTLPSTTGFTAENGHAPNWVYEGTVIPVTINDKIAITGTFVNVVPGMSPIDPVSVKGTVNGVVVTEGSKTPGWHSFDLSVPDVYSPAPTIGVEITHPLYSSDNSSTDSSGGYVIFYTKWFDIKGSTEGPRSYPTAEYPFKYYNTTDHSISIRSASDLRNGIGDRYEIIIYGLYVNGSNSSDRTKFYQSMSSEISFNGVNNSNITDSTTFTLLVGNYVPITITYDLSGGNVSGSGSDIVWSDVTASTLGGHGTVPVPTKDGYILTGWVDNTSTSTVIAPGDMADEAVTVTKTYTAQWQIDITFDLNGGNVGGDTSAIVRENVTYGALLNTINIPAPTRDGYVLTGWKDNTTNAIITPDANGIQIIGTKTYTAQWAPKPEIVSVSPEGDNGGSGYPITTNTVTIVFDIEMNTSHFGTVVLDNGAILANGVWSNGNQTITYDLSNLTYSKTYSYSVSGFKSSDEAVMDASMDEYNFTTEAAPSEPQIVSVSPNGTGILVSSNLVTIVFDREMNITHFGTVTLDNGAILENGAWNADKKTLNYTLSNLTYSTTYNFTIKDFNSSSDVVMVNSIDEHDFTTEAAPKPQISSVSPTGTGISVTSSLVTIVFDMEMNTSHFGTVVLDNGAILENGAWNADKKTLNYTLSNLTYSTTYNYSISGFKSAYDVEMDSSINVYDFTTIDRPSITVVAPVGDNSGSGFPITTDKVSVTFNKEMNASSNHPGTVTLDNGAVLTSGVWSNGNQTITYDLSNLTYSKTYNYTIRDFESVEGGAISDSINVYDFTTEAAPKPQISSVSPTGTGISVTSSLVTIVFDMEMNITHFGTVVLDNGAILENGAWNADKKTLNYTLSNLTYSETYNYSISGFKSAYDVEMDSSINVYDFTTIDRPSITVVAPVGDNSGSGFPITTDKVSVTFNKEMNASSNHPGTVTLDNGAVLTSGVWSNGNQTITYDLSNLTYSKTYNYTIRDFESVEGGAISDSINVYDFTTEAAPKPQISSVSPTGTGISVTSSLVTIVFDMEMNITHFGTVVLDNGAILENGDWNADKKTLNYTLSNLTYSETYNYSISGFKSKYDAEMDSSINVYDFTTIDRPSITAVTPVGDNSGSGFPITTDKVSVTFNKEMNASSNHPGTVTLDNGAVLANGVWSNGNQTITYDLSNLTYSKTYNYTIKDFESVEGGVISDSINVYDFTTEAAPKPEIDTITPEGDNGGSGHSITTNTVTIVFDMEMNTSQLGAITLDNGAILTGGTWNADKKTLNYTLSNLTYLETYNYSISGFKSKYDAEMDLNTTYWFETEPDTHKPYIVKVIPNGTGISVTTDKVLITFNEKMNQVVTGTVELDNSVVLDVPGIWLNDTTIEYTISSDLDYSTTYNYTIKDFEDSAGNKMDDSINVFWFTTVNKGGSSGGGGGSGGGTVVDDQEEPEEDSGSGGSDDSGQGGSQMGGFEEDEEVQPVIILTFMIAIAFFCYRMNMEKRDDEDEIILRQAHNLF</sequence>
<dbReference type="KEGG" id="mehf:MmiHf6_11420"/>
<dbReference type="Pfam" id="PF09479">
    <property type="entry name" value="Flg_new"/>
    <property type="match status" value="2"/>
</dbReference>
<dbReference type="SUPFAM" id="SSF52058">
    <property type="entry name" value="L domain-like"/>
    <property type="match status" value="1"/>
</dbReference>
<feature type="compositionally biased region" description="Acidic residues" evidence="3">
    <location>
        <begin position="1812"/>
        <end position="1821"/>
    </location>
</feature>
<evidence type="ECO:0000313" key="7">
    <source>
        <dbReference type="Proteomes" id="UP001302978"/>
    </source>
</evidence>
<evidence type="ECO:0000259" key="5">
    <source>
        <dbReference type="PROSITE" id="PS50853"/>
    </source>
</evidence>
<keyword evidence="4" id="KW-0812">Transmembrane</keyword>
<feature type="domain" description="Fibronectin type-III" evidence="5">
    <location>
        <begin position="877"/>
        <end position="978"/>
    </location>
</feature>
<feature type="transmembrane region" description="Helical" evidence="4">
    <location>
        <begin position="16"/>
        <end position="35"/>
    </location>
</feature>
<name>A0AA96V9D3_9EURY</name>
<evidence type="ECO:0000256" key="1">
    <source>
        <dbReference type="ARBA" id="ARBA00004196"/>
    </source>
</evidence>
<proteinExistence type="predicted"/>
<dbReference type="GeneID" id="85195714"/>
<dbReference type="InterPro" id="IPR013378">
    <property type="entry name" value="InlB-like_B-rpt"/>
</dbReference>